<dbReference type="InterPro" id="IPR001322">
    <property type="entry name" value="Lamin_tail_dom"/>
</dbReference>
<dbReference type="Proteomes" id="UP000005237">
    <property type="component" value="Unassembled WGS sequence"/>
</dbReference>
<feature type="domain" description="LTD" evidence="4">
    <location>
        <begin position="464"/>
        <end position="580"/>
    </location>
</feature>
<dbReference type="GO" id="GO:0031507">
    <property type="term" value="P:heterochromatin formation"/>
    <property type="evidence" value="ECO:0007669"/>
    <property type="project" value="TreeGrafter"/>
</dbReference>
<dbReference type="GO" id="GO:0005882">
    <property type="term" value="C:intermediate filament"/>
    <property type="evidence" value="ECO:0007669"/>
    <property type="project" value="UniProtKB-KW"/>
</dbReference>
<name>A0A8R1DLA1_CAEJA</name>
<dbReference type="InterPro" id="IPR039008">
    <property type="entry name" value="IF_rod_dom"/>
</dbReference>
<dbReference type="PANTHER" id="PTHR45721:SF14">
    <property type="entry name" value="INTERMEDIATE FILAMENT PROTEIN IFD-1"/>
    <property type="match status" value="1"/>
</dbReference>
<accession>A0A8R1DLA1</accession>
<dbReference type="Pfam" id="PF00932">
    <property type="entry name" value="LTD"/>
    <property type="match status" value="1"/>
</dbReference>
<dbReference type="GO" id="GO:0006998">
    <property type="term" value="P:nuclear envelope organization"/>
    <property type="evidence" value="ECO:0007669"/>
    <property type="project" value="TreeGrafter"/>
</dbReference>
<dbReference type="OMA" id="KMREECT"/>
<dbReference type="EnsemblMetazoa" id="CJA05216.1">
    <property type="protein sequence ID" value="CJA05216.1"/>
    <property type="gene ID" value="WBGene00124420"/>
</dbReference>
<feature type="coiled-coil region" evidence="3">
    <location>
        <begin position="40"/>
        <end position="81"/>
    </location>
</feature>
<dbReference type="PROSITE" id="PS51842">
    <property type="entry name" value="IF_ROD_2"/>
    <property type="match status" value="1"/>
</dbReference>
<organism evidence="6 7">
    <name type="scientific">Caenorhabditis japonica</name>
    <dbReference type="NCBI Taxonomy" id="281687"/>
    <lineage>
        <taxon>Eukaryota</taxon>
        <taxon>Metazoa</taxon>
        <taxon>Ecdysozoa</taxon>
        <taxon>Nematoda</taxon>
        <taxon>Chromadorea</taxon>
        <taxon>Rhabditida</taxon>
        <taxon>Rhabditina</taxon>
        <taxon>Rhabditomorpha</taxon>
        <taxon>Rhabditoidea</taxon>
        <taxon>Rhabditidae</taxon>
        <taxon>Peloderinae</taxon>
        <taxon>Caenorhabditis</taxon>
    </lineage>
</organism>
<dbReference type="SUPFAM" id="SSF64593">
    <property type="entry name" value="Intermediate filament protein, coiled coil region"/>
    <property type="match status" value="2"/>
</dbReference>
<evidence type="ECO:0000256" key="1">
    <source>
        <dbReference type="ARBA" id="ARBA00022754"/>
    </source>
</evidence>
<protein>
    <submittedName>
        <fullName evidence="6">Uncharacterized protein</fullName>
    </submittedName>
</protein>
<dbReference type="GO" id="GO:0005652">
    <property type="term" value="C:nuclear lamina"/>
    <property type="evidence" value="ECO:0007669"/>
    <property type="project" value="TreeGrafter"/>
</dbReference>
<dbReference type="SMART" id="SM01391">
    <property type="entry name" value="Filament"/>
    <property type="match status" value="1"/>
</dbReference>
<evidence type="ECO:0000313" key="7">
    <source>
        <dbReference type="Proteomes" id="UP000005237"/>
    </source>
</evidence>
<evidence type="ECO:0000256" key="3">
    <source>
        <dbReference type="SAM" id="Coils"/>
    </source>
</evidence>
<keyword evidence="1" id="KW-0403">Intermediate filament</keyword>
<reference evidence="6" key="2">
    <citation type="submission" date="2022-06" db="UniProtKB">
        <authorList>
            <consortium name="EnsemblMetazoa"/>
        </authorList>
    </citation>
    <scope>IDENTIFICATION</scope>
    <source>
        <strain evidence="6">DF5081</strain>
    </source>
</reference>
<proteinExistence type="predicted"/>
<feature type="domain" description="IF rod" evidence="5">
    <location>
        <begin position="50"/>
        <end position="400"/>
    </location>
</feature>
<keyword evidence="7" id="KW-1185">Reference proteome</keyword>
<dbReference type="GO" id="GO:0005200">
    <property type="term" value="F:structural constituent of cytoskeleton"/>
    <property type="evidence" value="ECO:0007669"/>
    <property type="project" value="TreeGrafter"/>
</dbReference>
<evidence type="ECO:0000256" key="2">
    <source>
        <dbReference type="ARBA" id="ARBA00023054"/>
    </source>
</evidence>
<dbReference type="GO" id="GO:0051664">
    <property type="term" value="P:nuclear pore localization"/>
    <property type="evidence" value="ECO:0007669"/>
    <property type="project" value="TreeGrafter"/>
</dbReference>
<dbReference type="GO" id="GO:0007097">
    <property type="term" value="P:nuclear migration"/>
    <property type="evidence" value="ECO:0007669"/>
    <property type="project" value="TreeGrafter"/>
</dbReference>
<feature type="coiled-coil region" evidence="3">
    <location>
        <begin position="146"/>
        <end position="194"/>
    </location>
</feature>
<dbReference type="Pfam" id="PF00038">
    <property type="entry name" value="Filament"/>
    <property type="match status" value="1"/>
</dbReference>
<reference evidence="7" key="1">
    <citation type="submission" date="2010-08" db="EMBL/GenBank/DDBJ databases">
        <authorList>
            <consortium name="Caenorhabditis japonica Sequencing Consortium"/>
            <person name="Wilson R.K."/>
        </authorList>
    </citation>
    <scope>NUCLEOTIDE SEQUENCE [LARGE SCALE GENOMIC DNA]</scope>
    <source>
        <strain evidence="7">DF5081</strain>
    </source>
</reference>
<dbReference type="GO" id="GO:0090435">
    <property type="term" value="P:protein localization to nuclear envelope"/>
    <property type="evidence" value="ECO:0007669"/>
    <property type="project" value="TreeGrafter"/>
</dbReference>
<dbReference type="PANTHER" id="PTHR45721">
    <property type="entry name" value="LAMIN DM0-RELATED"/>
    <property type="match status" value="1"/>
</dbReference>
<evidence type="ECO:0000313" key="6">
    <source>
        <dbReference type="EnsemblMetazoa" id="CJA05216.1"/>
    </source>
</evidence>
<dbReference type="InterPro" id="IPR036415">
    <property type="entry name" value="Lamin_tail_dom_sf"/>
</dbReference>
<dbReference type="SUPFAM" id="SSF74853">
    <property type="entry name" value="Lamin A/C globular tail domain"/>
    <property type="match status" value="1"/>
</dbReference>
<evidence type="ECO:0000259" key="5">
    <source>
        <dbReference type="PROSITE" id="PS51842"/>
    </source>
</evidence>
<dbReference type="Gene3D" id="1.20.5.170">
    <property type="match status" value="1"/>
</dbReference>
<keyword evidence="2 3" id="KW-0175">Coiled coil</keyword>
<evidence type="ECO:0000259" key="4">
    <source>
        <dbReference type="PROSITE" id="PS51841"/>
    </source>
</evidence>
<dbReference type="Gene3D" id="2.60.40.1260">
    <property type="entry name" value="Lamin Tail domain"/>
    <property type="match status" value="1"/>
</dbReference>
<dbReference type="PROSITE" id="PS51841">
    <property type="entry name" value="LTD"/>
    <property type="match status" value="1"/>
</dbReference>
<sequence length="580" mass="67136">MSSKKLANNPILARIKSDHANLPTGVTSSGSLSAYAQNATAQICDNRDREKREIAELNNRLAKYIETVRFLEAQNRVLENDIGLFRSAAHLHAERVSVYYDAEKNSLYTLLRATSDKATSAKQNINKLEPEVVTARKNWGNSIDQYNSVRENKKKQMKHLSEIEAENAYVKRLINDCEEEKRRINGELVRIRGEIKRVIALRDKELGSARFKTQELLKKINGSISKHEISIREEISNARRDTNDKNREYFHKELNSAMREIRDQFEIDSRKTRKTWEEWYKEKIIAIKKGSDRFSTTQNKAREEVLRIRSYLNELHVKMSDADTVNQQLVKKIENLRYREEEDLKMFEIALIDKENAVIKMREECTKLSVELDKLYENQITLRNEISHYSKLIDNAENARHSYPSNFTINTPAPALRTTSYHSYGSAFTMNVRDTNDHIVKSDNYNFSTSNNSSNNNADFSTINDQQFKSFSKRDIKIVAHNDEALVLENSNFTKSHDLSNWKIHHYAGGALVGTYIFPVATHIQPHQKISIHSMTSRNLLADHTAYLINSFNFSKDTKTVLMDDADEEVGWYAHLTYSH</sequence>
<dbReference type="AlphaFoldDB" id="A0A8R1DLA1"/>